<dbReference type="Pfam" id="PF26549">
    <property type="entry name" value="Tricorn_N"/>
    <property type="match status" value="1"/>
</dbReference>
<dbReference type="PIRSF" id="PIRSF036421">
    <property type="entry name" value="Tricorn_protease"/>
    <property type="match status" value="1"/>
</dbReference>
<evidence type="ECO:0000313" key="12">
    <source>
        <dbReference type="EMBL" id="TWJ14791.1"/>
    </source>
</evidence>
<feature type="site" description="Transition state stabilizer; via amide nitrogen" evidence="9">
    <location>
        <position position="947"/>
    </location>
</feature>
<dbReference type="Gene3D" id="3.30.750.44">
    <property type="match status" value="1"/>
</dbReference>
<evidence type="ECO:0000313" key="13">
    <source>
        <dbReference type="Proteomes" id="UP000321617"/>
    </source>
</evidence>
<keyword evidence="4 7" id="KW-0645">Protease</keyword>
<feature type="domain" description="Tail specific protease" evidence="11">
    <location>
        <begin position="823"/>
        <end position="1015"/>
    </location>
</feature>
<dbReference type="RefSeq" id="WP_147132425.1">
    <property type="nucleotide sequence ID" value="NZ_BAABIJ010000001.1"/>
</dbReference>
<comment type="function">
    <text evidence="7">Degrades oligopeptides.</text>
</comment>
<dbReference type="AlphaFoldDB" id="A0A562VAB9"/>
<evidence type="ECO:0000256" key="9">
    <source>
        <dbReference type="PIRSR" id="PIRSR036421-3"/>
    </source>
</evidence>
<dbReference type="InterPro" id="IPR015943">
    <property type="entry name" value="WD40/YVTN_repeat-like_dom_sf"/>
</dbReference>
<dbReference type="InterPro" id="IPR029414">
    <property type="entry name" value="Tricorn_PDZ"/>
</dbReference>
<dbReference type="CDD" id="cd07562">
    <property type="entry name" value="Peptidase_S41_TRI"/>
    <property type="match status" value="1"/>
</dbReference>
<dbReference type="SUPFAM" id="SSF69304">
    <property type="entry name" value="Tricorn protease N-terminal domain"/>
    <property type="match status" value="1"/>
</dbReference>
<dbReference type="InterPro" id="IPR005151">
    <property type="entry name" value="Tail-specific_protease"/>
</dbReference>
<dbReference type="OrthoDB" id="9758793at2"/>
<dbReference type="Gene3D" id="2.130.10.10">
    <property type="entry name" value="YVTN repeat-like/Quinoprotein amine dehydrogenase"/>
    <property type="match status" value="1"/>
</dbReference>
<evidence type="ECO:0000256" key="5">
    <source>
        <dbReference type="ARBA" id="ARBA00022801"/>
    </source>
</evidence>
<evidence type="ECO:0000256" key="3">
    <source>
        <dbReference type="ARBA" id="ARBA00022490"/>
    </source>
</evidence>
<dbReference type="Gene3D" id="3.90.226.10">
    <property type="entry name" value="2-enoyl-CoA Hydratase, Chain A, domain 1"/>
    <property type="match status" value="1"/>
</dbReference>
<sequence>MTDGYPRFPTIHHDTVVFVAEDDLWQVSADGGTAHRITNGLAAVAHPAVSPDGRRIAYVAEEDGAPDLFVRELAGGPAVRITHQAAAIGWVDWESDDALRYASNAEAPHGRDLSLWRVTPEGGLPERLPLGRALSWQTDPSGLSVISRGHPTRSAAYQKRYRGGTAGQLWIDAEGNGEYRLMTSPHGFVENPQIIDGRVYFLSDHEGVGNVYSYLPDGTDLRRHTDHTDHYARGLGGDGTRLVYHCGGTLHVLDPAAEGSRALDISIPSSHTQRARRYVDAAEYLHTATLTPDGSQVTIETRAKLFTFPPFDGAVWQHGDPDARAYRLPTWLAGGRRLVAAASDEERSEVLVELSHDGSAPPRVIEVMGDRRPVSLTPSPTEAALAVVDHSGALLLLDLSGDDPVLSELDSSRFGDIADVTFSPDGRWLAYTRPIDRNDSGVSEENNELVVLELVTGEITLAAERVRVDEKPSFDPGGRYLYFIGHREFEVGYQHIDFGMTLMWGSRPYAVALRADVPAPFLGEPADDTSPEDFRIDTRDLAHRVVPFDLPPGRYTRVLGIAGKALVLSHPDKPLGSDAIFSRGTKGDGTLQSVDLVTGETERLADDVGDMWLSSDTSTLLCRSGDRLRVLKAGDKAEGDEPGRKSGLVDLDRVRVSVRPDLEWPQLFAEAWRLEREHFWLDDFGGNDWDDVYRRYAPLATRVRSRAEFSDLLWEMQGELGNSHAYEMFGDHRRGPAYRQGFLGVDYAVDPQTGGYRFARILAGDRWAPQRTSPLNRPGVDVREGDTLLAVDGLPVGPQASPGERLADLGGREVWLTVQTGSDSPRRVKVKALTDERALRYREWVEANRRLVHEASGGLLGYIHIPDMMTGGWSEFIRNILTEEARPGLVVDLRYNGGGHISSQVLDRLARPRSGFMVGRHSEPFRYPEGSQSSAMVALINESAGSDGDLGSHHFRSRGLGPLIGTRTWGGTVGINPRHFLADNTLVTQPEVAMHLDDVGYGLENHGVDPDIEVYFAPQDHAAGVDPQLRRGIEEALALVERHGDQRPRLSARPNLKPGTLPPR</sequence>
<dbReference type="GO" id="GO:0005737">
    <property type="term" value="C:cytoplasm"/>
    <property type="evidence" value="ECO:0007669"/>
    <property type="project" value="UniProtKB-SubCell"/>
</dbReference>
<dbReference type="Pfam" id="PF14685">
    <property type="entry name" value="PDZ_Tricorn"/>
    <property type="match status" value="1"/>
</dbReference>
<dbReference type="Proteomes" id="UP000321617">
    <property type="component" value="Unassembled WGS sequence"/>
</dbReference>
<dbReference type="SMART" id="SM00245">
    <property type="entry name" value="TSPc"/>
    <property type="match status" value="1"/>
</dbReference>
<organism evidence="12 13">
    <name type="scientific">Stackebrandtia albiflava</name>
    <dbReference type="NCBI Taxonomy" id="406432"/>
    <lineage>
        <taxon>Bacteria</taxon>
        <taxon>Bacillati</taxon>
        <taxon>Actinomycetota</taxon>
        <taxon>Actinomycetes</taxon>
        <taxon>Glycomycetales</taxon>
        <taxon>Glycomycetaceae</taxon>
        <taxon>Stackebrandtia</taxon>
    </lineage>
</organism>
<dbReference type="Gene3D" id="2.30.42.10">
    <property type="match status" value="1"/>
</dbReference>
<dbReference type="InterPro" id="IPR036034">
    <property type="entry name" value="PDZ_sf"/>
</dbReference>
<evidence type="ECO:0000256" key="7">
    <source>
        <dbReference type="PIRNR" id="PIRNR036421"/>
    </source>
</evidence>
<gene>
    <name evidence="12" type="ORF">LX16_0481</name>
</gene>
<accession>A0A562VAB9</accession>
<evidence type="ECO:0000259" key="11">
    <source>
        <dbReference type="SMART" id="SM00245"/>
    </source>
</evidence>
<dbReference type="SUPFAM" id="SSF52096">
    <property type="entry name" value="ClpP/crotonase"/>
    <property type="match status" value="1"/>
</dbReference>
<dbReference type="SUPFAM" id="SSF50156">
    <property type="entry name" value="PDZ domain-like"/>
    <property type="match status" value="1"/>
</dbReference>
<dbReference type="PANTHER" id="PTHR43253">
    <property type="entry name" value="TRICORN PROTEASE HOMOLOG 2-RELATED"/>
    <property type="match status" value="1"/>
</dbReference>
<dbReference type="SUPFAM" id="SSF82171">
    <property type="entry name" value="DPP6 N-terminal domain-like"/>
    <property type="match status" value="1"/>
</dbReference>
<evidence type="ECO:0000256" key="6">
    <source>
        <dbReference type="ARBA" id="ARBA00022825"/>
    </source>
</evidence>
<dbReference type="Pfam" id="PF26550">
    <property type="entry name" value="Tricorn_2nd"/>
    <property type="match status" value="1"/>
</dbReference>
<reference evidence="12 13" key="1">
    <citation type="journal article" date="2013" name="Stand. Genomic Sci.">
        <title>Genomic Encyclopedia of Type Strains, Phase I: The one thousand microbial genomes (KMG-I) project.</title>
        <authorList>
            <person name="Kyrpides N.C."/>
            <person name="Woyke T."/>
            <person name="Eisen J.A."/>
            <person name="Garrity G."/>
            <person name="Lilburn T.G."/>
            <person name="Beck B.J."/>
            <person name="Whitman W.B."/>
            <person name="Hugenholtz P."/>
            <person name="Klenk H.P."/>
        </authorList>
    </citation>
    <scope>NUCLEOTIDE SEQUENCE [LARGE SCALE GENOMIC DNA]</scope>
    <source>
        <strain evidence="12 13">DSM 45044</strain>
    </source>
</reference>
<keyword evidence="3 7" id="KW-0963">Cytoplasm</keyword>
<keyword evidence="6 7" id="KW-0720">Serine protease</keyword>
<evidence type="ECO:0000256" key="1">
    <source>
        <dbReference type="ARBA" id="ARBA00004496"/>
    </source>
</evidence>
<name>A0A562VAB9_9ACTN</name>
<dbReference type="EC" id="3.4.21.-" evidence="7"/>
<dbReference type="Gene3D" id="2.120.10.60">
    <property type="entry name" value="Tricorn protease N-terminal domain"/>
    <property type="match status" value="1"/>
</dbReference>
<comment type="subcellular location">
    <subcellularLocation>
        <location evidence="1 7">Cytoplasm</location>
    </subcellularLocation>
</comment>
<evidence type="ECO:0000256" key="8">
    <source>
        <dbReference type="PIRSR" id="PIRSR036421-1"/>
    </source>
</evidence>
<proteinExistence type="inferred from homology"/>
<dbReference type="InterPro" id="IPR029045">
    <property type="entry name" value="ClpP/crotonase-like_dom_sf"/>
</dbReference>
<keyword evidence="13" id="KW-1185">Reference proteome</keyword>
<dbReference type="GO" id="GO:0006508">
    <property type="term" value="P:proteolysis"/>
    <property type="evidence" value="ECO:0007669"/>
    <property type="project" value="UniProtKB-UniRule"/>
</dbReference>
<evidence type="ECO:0000256" key="4">
    <source>
        <dbReference type="ARBA" id="ARBA00022670"/>
    </source>
</evidence>
<dbReference type="EMBL" id="VLLL01000005">
    <property type="protein sequence ID" value="TWJ14791.1"/>
    <property type="molecule type" value="Genomic_DNA"/>
</dbReference>
<evidence type="ECO:0000256" key="10">
    <source>
        <dbReference type="SAM" id="MobiDB-lite"/>
    </source>
</evidence>
<comment type="similarity">
    <text evidence="2 7">Belongs to the peptidase S41B family.</text>
</comment>
<dbReference type="InterPro" id="IPR028204">
    <property type="entry name" value="Tricorn_C1"/>
</dbReference>
<feature type="region of interest" description="Disordered" evidence="10">
    <location>
        <begin position="1043"/>
        <end position="1064"/>
    </location>
</feature>
<dbReference type="PANTHER" id="PTHR43253:SF1">
    <property type="entry name" value="TRICORN PROTEASE HOMOLOG 2-RELATED"/>
    <property type="match status" value="1"/>
</dbReference>
<feature type="active site" description="Charge relay system" evidence="8">
    <location>
        <position position="724"/>
    </location>
</feature>
<dbReference type="GO" id="GO:0008236">
    <property type="term" value="F:serine-type peptidase activity"/>
    <property type="evidence" value="ECO:0007669"/>
    <property type="project" value="UniProtKB-UniRule"/>
</dbReference>
<keyword evidence="5 7" id="KW-0378">Hydrolase</keyword>
<dbReference type="InterPro" id="IPR012393">
    <property type="entry name" value="Tricorn_protease"/>
</dbReference>
<feature type="active site" description="Charge relay system" evidence="8">
    <location>
        <position position="1004"/>
    </location>
</feature>
<dbReference type="Pfam" id="PF14684">
    <property type="entry name" value="Tricorn_C1"/>
    <property type="match status" value="1"/>
</dbReference>
<comment type="caution">
    <text evidence="12">The sequence shown here is derived from an EMBL/GenBank/DDBJ whole genome shotgun (WGS) entry which is preliminary data.</text>
</comment>
<feature type="active site" description="Nucleophile" evidence="8">
    <location>
        <position position="946"/>
    </location>
</feature>
<protein>
    <recommendedName>
        <fullName evidence="7">Tricorn protease homolog</fullName>
        <ecNumber evidence="7">3.4.21.-</ecNumber>
    </recommendedName>
</protein>
<dbReference type="Pfam" id="PF03572">
    <property type="entry name" value="Peptidase_S41"/>
    <property type="match status" value="1"/>
</dbReference>
<evidence type="ECO:0000256" key="2">
    <source>
        <dbReference type="ARBA" id="ARBA00008524"/>
    </source>
</evidence>